<name>A0A498R0N2_9MYCO</name>
<evidence type="ECO:0000256" key="1">
    <source>
        <dbReference type="SAM" id="Phobius"/>
    </source>
</evidence>
<sequence>MLNWHAIEEMGHKAVAFDVYRYIGGTERMRIRSMAGMLALLWAPIILLLVSIANFSTTSSSVVPSARPGTCASAAANQVPAKWLERGLRSRSRTAGVAMDVRPGPVMLHVVTCPPLRWGNNGPALPNSHHD</sequence>
<evidence type="ECO:0000313" key="2">
    <source>
        <dbReference type="EMBL" id="VBA56192.1"/>
    </source>
</evidence>
<dbReference type="InterPro" id="IPR016516">
    <property type="entry name" value="UCP07580"/>
</dbReference>
<accession>A0A498R0N2</accession>
<feature type="transmembrane region" description="Helical" evidence="1">
    <location>
        <begin position="35"/>
        <end position="55"/>
    </location>
</feature>
<dbReference type="AlphaFoldDB" id="A0A498R0N2"/>
<reference evidence="2 3" key="1">
    <citation type="submission" date="2018-09" db="EMBL/GenBank/DDBJ databases">
        <authorList>
            <person name="Tagini F."/>
        </authorList>
    </citation>
    <scope>NUCLEOTIDE SEQUENCE [LARGE SCALE GENOMIC DNA]</scope>
    <source>
        <strain evidence="2 3">MK142</strain>
    </source>
</reference>
<proteinExistence type="predicted"/>
<gene>
    <name evidence="2" type="ORF">LAUMK142_05433</name>
</gene>
<evidence type="ECO:0008006" key="4">
    <source>
        <dbReference type="Google" id="ProtNLM"/>
    </source>
</evidence>
<organism evidence="2 3">
    <name type="scientific">Mycobacterium pseudokansasii</name>
    <dbReference type="NCBI Taxonomy" id="2341080"/>
    <lineage>
        <taxon>Bacteria</taxon>
        <taxon>Bacillati</taxon>
        <taxon>Actinomycetota</taxon>
        <taxon>Actinomycetes</taxon>
        <taxon>Mycobacteriales</taxon>
        <taxon>Mycobacteriaceae</taxon>
        <taxon>Mycobacterium</taxon>
    </lineage>
</organism>
<keyword evidence="1" id="KW-0472">Membrane</keyword>
<dbReference type="Proteomes" id="UP000268285">
    <property type="component" value="Unassembled WGS sequence"/>
</dbReference>
<dbReference type="EMBL" id="UPHU01000001">
    <property type="protein sequence ID" value="VBA56192.1"/>
    <property type="molecule type" value="Genomic_DNA"/>
</dbReference>
<keyword evidence="3" id="KW-1185">Reference proteome</keyword>
<evidence type="ECO:0000313" key="3">
    <source>
        <dbReference type="Proteomes" id="UP000268285"/>
    </source>
</evidence>
<protein>
    <recommendedName>
        <fullName evidence="4">Metal-dependent hydrolase</fullName>
    </recommendedName>
</protein>
<keyword evidence="1" id="KW-0812">Transmembrane</keyword>
<dbReference type="Pfam" id="PF10118">
    <property type="entry name" value="Metal_hydrol"/>
    <property type="match status" value="1"/>
</dbReference>
<keyword evidence="1" id="KW-1133">Transmembrane helix</keyword>